<feature type="compositionally biased region" description="Basic and acidic residues" evidence="1">
    <location>
        <begin position="202"/>
        <end position="226"/>
    </location>
</feature>
<organism evidence="2">
    <name type="scientific">marine sediment metagenome</name>
    <dbReference type="NCBI Taxonomy" id="412755"/>
    <lineage>
        <taxon>unclassified sequences</taxon>
        <taxon>metagenomes</taxon>
        <taxon>ecological metagenomes</taxon>
    </lineage>
</organism>
<evidence type="ECO:0000313" key="2">
    <source>
        <dbReference type="EMBL" id="KKO04669.1"/>
    </source>
</evidence>
<accession>A0A0F9YJC7</accession>
<dbReference type="AlphaFoldDB" id="A0A0F9YJC7"/>
<protein>
    <recommendedName>
        <fullName evidence="3">Invasion associated locus B family protein</fullName>
    </recommendedName>
</protein>
<reference evidence="2" key="1">
    <citation type="journal article" date="2015" name="Nature">
        <title>Complex archaea that bridge the gap between prokaryotes and eukaryotes.</title>
        <authorList>
            <person name="Spang A."/>
            <person name="Saw J.H."/>
            <person name="Jorgensen S.L."/>
            <person name="Zaremba-Niedzwiedzka K."/>
            <person name="Martijn J."/>
            <person name="Lind A.E."/>
            <person name="van Eijk R."/>
            <person name="Schleper C."/>
            <person name="Guy L."/>
            <person name="Ettema T.J."/>
        </authorList>
    </citation>
    <scope>NUCLEOTIDE SEQUENCE</scope>
</reference>
<evidence type="ECO:0000256" key="1">
    <source>
        <dbReference type="SAM" id="MobiDB-lite"/>
    </source>
</evidence>
<comment type="caution">
    <text evidence="2">The sequence shown here is derived from an EMBL/GenBank/DDBJ whole genome shotgun (WGS) entry which is preliminary data.</text>
</comment>
<name>A0A0F9YJC7_9ZZZZ</name>
<feature type="region of interest" description="Disordered" evidence="1">
    <location>
        <begin position="202"/>
        <end position="233"/>
    </location>
</feature>
<dbReference type="Gene3D" id="2.60.40.1880">
    <property type="entry name" value="Invasion associated locus B (IalB) protein"/>
    <property type="match status" value="1"/>
</dbReference>
<evidence type="ECO:0008006" key="3">
    <source>
        <dbReference type="Google" id="ProtNLM"/>
    </source>
</evidence>
<dbReference type="InterPro" id="IPR010642">
    <property type="entry name" value="Invasion_prot_B"/>
</dbReference>
<proteinExistence type="predicted"/>
<dbReference type="EMBL" id="LAZR01000022">
    <property type="protein sequence ID" value="KKO04669.1"/>
    <property type="molecule type" value="Genomic_DNA"/>
</dbReference>
<gene>
    <name evidence="2" type="ORF">LCGC14_0084970</name>
</gene>
<dbReference type="InterPro" id="IPR038696">
    <property type="entry name" value="IalB_sf"/>
</dbReference>
<sequence length="233" mass="24846">MTHRLSNASTTLLAAGLVGLATLAVGVSGANAQDAKPATGQAPAANPAQAQAIPAEWFKVCSTQGENEICNTQYTMIADTRQLITAVNLINVKGKVNQKVIQAVVPTGRVIPAGVQMKVDDEKPQTLNYSVCFADRCIAEAELTDALVASMKRGKQMTVTSINFQRQANPIPISLSGFTQAFDGAPKAEPELAQRQKELNEALKKQADERRKKFEDAQKAAKDNTGEAKPAAQ</sequence>
<dbReference type="Pfam" id="PF06776">
    <property type="entry name" value="IalB"/>
    <property type="match status" value="1"/>
</dbReference>